<comment type="caution">
    <text evidence="2">The sequence shown here is derived from an EMBL/GenBank/DDBJ whole genome shotgun (WGS) entry which is preliminary data.</text>
</comment>
<evidence type="ECO:0000259" key="1">
    <source>
        <dbReference type="SMART" id="SM00842"/>
    </source>
</evidence>
<gene>
    <name evidence="2" type="ORF">IAA62_00410</name>
</gene>
<dbReference type="InterPro" id="IPR043129">
    <property type="entry name" value="ATPase_NBD"/>
</dbReference>
<dbReference type="Gene3D" id="3.30.420.40">
    <property type="match status" value="1"/>
</dbReference>
<sequence length="384" mass="41827">MAKSYVSVLDIGSSRVSVLVGTSGINSTFIIKGQGEASYAGFGEGEFYEPEKLGSVISAALTRAEENAGFAIRHLYVGIPAEFCNCVCKTISSNFAVRKKITEDVLSEHYEKSYEDKDGQTLISCNAIYNILDDGKRALNPVGCKTTKITSMVSLIYAEDSFITSINKILQTLGIERVTYVSSSLCEAKYVLEPENRTGAGMLIDIGYITSSVAVVRGEGLLMLNSFSLGGGHIMADLAECLNISFSDAEQLKRKIVLSLSPSEKDYYEIPGAGATKQIPIKMANEIVMARLDMICTCIQKCISLYAQETADYIPLFLTGGGVCYIKGAKDYIAKRLGRNIELAFPPLPELNKPSYSSILGLLSHAIKEEEKNKISFLAKLLKR</sequence>
<dbReference type="SUPFAM" id="SSF53067">
    <property type="entry name" value="Actin-like ATPase domain"/>
    <property type="match status" value="2"/>
</dbReference>
<dbReference type="InterPro" id="IPR003494">
    <property type="entry name" value="SHS2_FtsA"/>
</dbReference>
<organism evidence="2 3">
    <name type="scientific">Candidatus Caccopulliclostridium gallistercoris</name>
    <dbReference type="NCBI Taxonomy" id="2840719"/>
    <lineage>
        <taxon>Bacteria</taxon>
        <taxon>Bacillati</taxon>
        <taxon>Bacillota</taxon>
        <taxon>Clostridia</taxon>
        <taxon>Candidatus Caccopulliclostridium</taxon>
    </lineage>
</organism>
<reference evidence="2" key="1">
    <citation type="submission" date="2020-10" db="EMBL/GenBank/DDBJ databases">
        <authorList>
            <person name="Gilroy R."/>
        </authorList>
    </citation>
    <scope>NUCLEOTIDE SEQUENCE</scope>
    <source>
        <strain evidence="2">CHK186-9395</strain>
    </source>
</reference>
<evidence type="ECO:0000313" key="2">
    <source>
        <dbReference type="EMBL" id="HIV01014.1"/>
    </source>
</evidence>
<dbReference type="Pfam" id="PF14450">
    <property type="entry name" value="FtsA"/>
    <property type="match status" value="1"/>
</dbReference>
<dbReference type="InterPro" id="IPR050696">
    <property type="entry name" value="FtsA/MreB"/>
</dbReference>
<dbReference type="Proteomes" id="UP000886861">
    <property type="component" value="Unassembled WGS sequence"/>
</dbReference>
<proteinExistence type="predicted"/>
<dbReference type="EMBL" id="DVOJ01000003">
    <property type="protein sequence ID" value="HIV01014.1"/>
    <property type="molecule type" value="Genomic_DNA"/>
</dbReference>
<dbReference type="SMART" id="SM00842">
    <property type="entry name" value="FtsA"/>
    <property type="match status" value="1"/>
</dbReference>
<protein>
    <submittedName>
        <fullName evidence="2">Rod shape-determining protein</fullName>
    </submittedName>
</protein>
<accession>A0A9D1SY96</accession>
<dbReference type="PANTHER" id="PTHR32432">
    <property type="entry name" value="CELL DIVISION PROTEIN FTSA-RELATED"/>
    <property type="match status" value="1"/>
</dbReference>
<reference evidence="2" key="2">
    <citation type="journal article" date="2021" name="PeerJ">
        <title>Extensive microbial diversity within the chicken gut microbiome revealed by metagenomics and culture.</title>
        <authorList>
            <person name="Gilroy R."/>
            <person name="Ravi A."/>
            <person name="Getino M."/>
            <person name="Pursley I."/>
            <person name="Horton D.L."/>
            <person name="Alikhan N.F."/>
            <person name="Baker D."/>
            <person name="Gharbi K."/>
            <person name="Hall N."/>
            <person name="Watson M."/>
            <person name="Adriaenssens E.M."/>
            <person name="Foster-Nyarko E."/>
            <person name="Jarju S."/>
            <person name="Secka A."/>
            <person name="Antonio M."/>
            <person name="Oren A."/>
            <person name="Chaudhuri R.R."/>
            <person name="La Ragione R."/>
            <person name="Hildebrand F."/>
            <person name="Pallen M.J."/>
        </authorList>
    </citation>
    <scope>NUCLEOTIDE SEQUENCE</scope>
    <source>
        <strain evidence="2">CHK186-9395</strain>
    </source>
</reference>
<dbReference type="GO" id="GO:0051301">
    <property type="term" value="P:cell division"/>
    <property type="evidence" value="ECO:0007669"/>
    <property type="project" value="InterPro"/>
</dbReference>
<evidence type="ECO:0000313" key="3">
    <source>
        <dbReference type="Proteomes" id="UP000886861"/>
    </source>
</evidence>
<dbReference type="AlphaFoldDB" id="A0A9D1SY96"/>
<feature type="domain" description="SHS2" evidence="1">
    <location>
        <begin position="6"/>
        <end position="191"/>
    </location>
</feature>
<name>A0A9D1SY96_9FIRM</name>